<accession>A0A7L5BVN5</accession>
<dbReference type="PANTHER" id="PTHR33371:SF4">
    <property type="entry name" value="INTERMEMBRANE PHOSPHOLIPID TRANSPORT SYSTEM BINDING PROTEIN MLAD"/>
    <property type="match status" value="1"/>
</dbReference>
<dbReference type="Pfam" id="PF02470">
    <property type="entry name" value="MlaD"/>
    <property type="match status" value="1"/>
</dbReference>
<dbReference type="KEGG" id="hdh:G5B40_03415"/>
<dbReference type="PANTHER" id="PTHR33371">
    <property type="entry name" value="INTERMEMBRANE PHOSPHOLIPID TRANSPORT SYSTEM BINDING PROTEIN MLAD-RELATED"/>
    <property type="match status" value="1"/>
</dbReference>
<dbReference type="NCBIfam" id="TIGR04430">
    <property type="entry name" value="OM_asym_MlaD"/>
    <property type="match status" value="1"/>
</dbReference>
<evidence type="ECO:0000259" key="1">
    <source>
        <dbReference type="Pfam" id="PF02470"/>
    </source>
</evidence>
<dbReference type="InterPro" id="IPR052336">
    <property type="entry name" value="MlaD_Phospholipid_Transporter"/>
</dbReference>
<sequence length="147" mass="14715">MASNTAETLIGAAVLAVAGGFMFYAAQTADIGGVGGGYYDVKAAFRKASGIASGADVRVSGVKVGAVSGLSLDPKTYRAVASLSIRDDVKIPEDSVVTITSDGLLGGSYVAIDPGASDFYVTSGEELTNTQGSVDLLDLLSKAVAGN</sequence>
<dbReference type="AlphaFoldDB" id="A0A7L5BVN5"/>
<evidence type="ECO:0000313" key="2">
    <source>
        <dbReference type="EMBL" id="QIE54567.1"/>
    </source>
</evidence>
<name>A0A7L5BVN5_9RHOB</name>
<organism evidence="2 3">
    <name type="scientific">Pikeienuella piscinae</name>
    <dbReference type="NCBI Taxonomy" id="2748098"/>
    <lineage>
        <taxon>Bacteria</taxon>
        <taxon>Pseudomonadati</taxon>
        <taxon>Pseudomonadota</taxon>
        <taxon>Alphaproteobacteria</taxon>
        <taxon>Rhodobacterales</taxon>
        <taxon>Paracoccaceae</taxon>
        <taxon>Pikeienuella</taxon>
    </lineage>
</organism>
<protein>
    <submittedName>
        <fullName evidence="2">Outer membrane lipid asymmetry maintenance protein MlaD</fullName>
    </submittedName>
</protein>
<evidence type="ECO:0000313" key="3">
    <source>
        <dbReference type="Proteomes" id="UP000503336"/>
    </source>
</evidence>
<dbReference type="Proteomes" id="UP000503336">
    <property type="component" value="Chromosome"/>
</dbReference>
<dbReference type="EMBL" id="CP049056">
    <property type="protein sequence ID" value="QIE54567.1"/>
    <property type="molecule type" value="Genomic_DNA"/>
</dbReference>
<feature type="domain" description="Mce/MlaD" evidence="1">
    <location>
        <begin position="38"/>
        <end position="115"/>
    </location>
</feature>
<keyword evidence="3" id="KW-1185">Reference proteome</keyword>
<reference evidence="2 3" key="1">
    <citation type="submission" date="2020-02" db="EMBL/GenBank/DDBJ databases">
        <title>complete genome sequence of Rhodobacteraceae bacterium.</title>
        <authorList>
            <person name="Park J."/>
            <person name="Kim Y.-S."/>
            <person name="Kim K.-H."/>
        </authorList>
    </citation>
    <scope>NUCLEOTIDE SEQUENCE [LARGE SCALE GENOMIC DNA]</scope>
    <source>
        <strain evidence="2 3">RR4-56</strain>
    </source>
</reference>
<proteinExistence type="predicted"/>
<dbReference type="InterPro" id="IPR030970">
    <property type="entry name" value="ABC_MlaD"/>
</dbReference>
<dbReference type="InterPro" id="IPR003399">
    <property type="entry name" value="Mce/MlaD"/>
</dbReference>
<dbReference type="RefSeq" id="WP_165095010.1">
    <property type="nucleotide sequence ID" value="NZ_CP049056.1"/>
</dbReference>
<dbReference type="GO" id="GO:0015914">
    <property type="term" value="P:phospholipid transport"/>
    <property type="evidence" value="ECO:0007669"/>
    <property type="project" value="InterPro"/>
</dbReference>
<gene>
    <name evidence="2" type="primary">mlaD</name>
    <name evidence="2" type="ORF">G5B40_03415</name>
</gene>